<protein>
    <submittedName>
        <fullName evidence="2">Uncharacterized protein</fullName>
    </submittedName>
</protein>
<accession>A0A368H7U5</accession>
<evidence type="ECO:0000313" key="3">
    <source>
        <dbReference type="Proteomes" id="UP000252519"/>
    </source>
</evidence>
<dbReference type="EMBL" id="JOJR01000014">
    <property type="protein sequence ID" value="RCN51377.1"/>
    <property type="molecule type" value="Genomic_DNA"/>
</dbReference>
<dbReference type="AlphaFoldDB" id="A0A368H7U5"/>
<proteinExistence type="predicted"/>
<gene>
    <name evidence="2" type="ORF">ANCCAN_02530</name>
</gene>
<evidence type="ECO:0000313" key="2">
    <source>
        <dbReference type="EMBL" id="RCN51377.1"/>
    </source>
</evidence>
<feature type="region of interest" description="Disordered" evidence="1">
    <location>
        <begin position="269"/>
        <end position="298"/>
    </location>
</feature>
<organism evidence="2 3">
    <name type="scientific">Ancylostoma caninum</name>
    <name type="common">Dog hookworm</name>
    <dbReference type="NCBI Taxonomy" id="29170"/>
    <lineage>
        <taxon>Eukaryota</taxon>
        <taxon>Metazoa</taxon>
        <taxon>Ecdysozoa</taxon>
        <taxon>Nematoda</taxon>
        <taxon>Chromadorea</taxon>
        <taxon>Rhabditida</taxon>
        <taxon>Rhabditina</taxon>
        <taxon>Rhabditomorpha</taxon>
        <taxon>Strongyloidea</taxon>
        <taxon>Ancylostomatidae</taxon>
        <taxon>Ancylostomatinae</taxon>
        <taxon>Ancylostoma</taxon>
    </lineage>
</organism>
<keyword evidence="3" id="KW-1185">Reference proteome</keyword>
<evidence type="ECO:0000256" key="1">
    <source>
        <dbReference type="SAM" id="MobiDB-lite"/>
    </source>
</evidence>
<dbReference type="OrthoDB" id="5838623at2759"/>
<sequence length="298" mass="33625">MTSTSSANSPHLHCNACAEQKKKTKRKNEIISVYMLNVMLVFQVVLKKNALDVVVYYIPPDATSIPNSHRPYRLTFVEDEEGGCVVKRVRGKKGKFTRDGVRYCNETHSSAAIRAFIQLSKGLKADELSVEVDAMDPGLERTLKEQSTEASISCKSFLIRTLERALPPRLLPHIVPGCKLQVYNYPIQEPVSQMRAAPSFDTEAYTGVTDEQISLLQARCLYMRAPYVSSYGINRLLLQWLESKRIISRIGLIETKTLNRDQVLEGVDPSKILPWPDGPARKSGKSQEQQENTYTFDI</sequence>
<name>A0A368H7U5_ANCCA</name>
<feature type="compositionally biased region" description="Polar residues" evidence="1">
    <location>
        <begin position="286"/>
        <end position="298"/>
    </location>
</feature>
<dbReference type="Proteomes" id="UP000252519">
    <property type="component" value="Unassembled WGS sequence"/>
</dbReference>
<reference evidence="2 3" key="1">
    <citation type="submission" date="2014-10" db="EMBL/GenBank/DDBJ databases">
        <title>Draft genome of the hookworm Ancylostoma caninum.</title>
        <authorList>
            <person name="Mitreva M."/>
        </authorList>
    </citation>
    <scope>NUCLEOTIDE SEQUENCE [LARGE SCALE GENOMIC DNA]</scope>
    <source>
        <strain evidence="2 3">Baltimore</strain>
    </source>
</reference>
<comment type="caution">
    <text evidence="2">The sequence shown here is derived from an EMBL/GenBank/DDBJ whole genome shotgun (WGS) entry which is preliminary data.</text>
</comment>